<dbReference type="GO" id="GO:0008168">
    <property type="term" value="F:methyltransferase activity"/>
    <property type="evidence" value="ECO:0007669"/>
    <property type="project" value="UniProtKB-KW"/>
</dbReference>
<organism evidence="1 2">
    <name type="scientific">Macrophomina phaseolina (strain MS6)</name>
    <name type="common">Charcoal rot fungus</name>
    <dbReference type="NCBI Taxonomy" id="1126212"/>
    <lineage>
        <taxon>Eukaryota</taxon>
        <taxon>Fungi</taxon>
        <taxon>Dikarya</taxon>
        <taxon>Ascomycota</taxon>
        <taxon>Pezizomycotina</taxon>
        <taxon>Dothideomycetes</taxon>
        <taxon>Dothideomycetes incertae sedis</taxon>
        <taxon>Botryosphaeriales</taxon>
        <taxon>Botryosphaeriaceae</taxon>
        <taxon>Macrophomina</taxon>
    </lineage>
</organism>
<dbReference type="Proteomes" id="UP000007129">
    <property type="component" value="Unassembled WGS sequence"/>
</dbReference>
<dbReference type="Gene3D" id="3.30.420.40">
    <property type="match status" value="2"/>
</dbReference>
<keyword evidence="1" id="KW-0808">Transferase</keyword>
<dbReference type="GO" id="GO:0032259">
    <property type="term" value="P:methylation"/>
    <property type="evidence" value="ECO:0007669"/>
    <property type="project" value="UniProtKB-KW"/>
</dbReference>
<accession>K2S866</accession>
<name>K2S866_MACPH</name>
<evidence type="ECO:0000313" key="2">
    <source>
        <dbReference type="Proteomes" id="UP000007129"/>
    </source>
</evidence>
<dbReference type="HOGENOM" id="CLU_009958_3_0_1"/>
<protein>
    <submittedName>
        <fullName evidence="1">SAM dependent carboxyl methyltransferase</fullName>
    </submittedName>
</protein>
<dbReference type="AlphaFoldDB" id="K2S866"/>
<dbReference type="OrthoDB" id="2394218at2759"/>
<evidence type="ECO:0000313" key="1">
    <source>
        <dbReference type="EMBL" id="EKG18589.1"/>
    </source>
</evidence>
<keyword evidence="1" id="KW-0489">Methyltransferase</keyword>
<dbReference type="STRING" id="1126212.K2S866"/>
<dbReference type="SUPFAM" id="SSF53067">
    <property type="entry name" value="Actin-like ATPase domain"/>
    <property type="match status" value="1"/>
</dbReference>
<dbReference type="Gene3D" id="3.90.640.10">
    <property type="entry name" value="Actin, Chain A, domain 4"/>
    <property type="match status" value="1"/>
</dbReference>
<dbReference type="PANTHER" id="PTHR42749">
    <property type="entry name" value="CELL SHAPE-DETERMINING PROTEIN MREB"/>
    <property type="match status" value="1"/>
</dbReference>
<reference evidence="1 2" key="1">
    <citation type="journal article" date="2012" name="BMC Genomics">
        <title>Tools to kill: Genome of one of the most destructive plant pathogenic fungi Macrophomina phaseolina.</title>
        <authorList>
            <person name="Islam M.S."/>
            <person name="Haque M.S."/>
            <person name="Islam M.M."/>
            <person name="Emdad E.M."/>
            <person name="Halim A."/>
            <person name="Hossen Q.M.M."/>
            <person name="Hossain M.Z."/>
            <person name="Ahmed B."/>
            <person name="Rahim S."/>
            <person name="Rahman M.S."/>
            <person name="Alam M.M."/>
            <person name="Hou S."/>
            <person name="Wan X."/>
            <person name="Saito J.A."/>
            <person name="Alam M."/>
        </authorList>
    </citation>
    <scope>NUCLEOTIDE SEQUENCE [LARGE SCALE GENOMIC DNA]</scope>
    <source>
        <strain evidence="1 2">MS6</strain>
    </source>
</reference>
<dbReference type="InParanoid" id="K2S866"/>
<comment type="caution">
    <text evidence="1">The sequence shown here is derived from an EMBL/GenBank/DDBJ whole genome shotgun (WGS) entry which is preliminary data.</text>
</comment>
<dbReference type="PANTHER" id="PTHR42749:SF1">
    <property type="entry name" value="CELL SHAPE-DETERMINING PROTEIN MREB"/>
    <property type="match status" value="1"/>
</dbReference>
<proteinExistence type="predicted"/>
<gene>
    <name evidence="1" type="ORF">MPH_04158</name>
</gene>
<dbReference type="eggNOG" id="KOG0101">
    <property type="taxonomic scope" value="Eukaryota"/>
</dbReference>
<dbReference type="CDD" id="cd10170">
    <property type="entry name" value="ASKHA_NBD_HSP70"/>
    <property type="match status" value="1"/>
</dbReference>
<dbReference type="VEuPathDB" id="FungiDB:MPH_04158"/>
<sequence>MSFVQWTPDVVIGIDFGMTCTGVAYSTGPEWPDPKPVQQWPGEHSNLLANKVVTAVSYDDAALERPASWGFLAEDGNSEFLHRKFKLALDPSYTKGPYSHDEARRLFRDYLRYMYDFLHDHFASSDDEWSRKKVEYVFSVPTTWKDAGMISKVEASIREAGFGGGTYQRARISLSEAEAAAVCCTNQRRGGDIFMVCDAGGGTTDLNTLKVVIGPDSTKELKPVGYVEGNVIGSTLIDFAVEKIIEDRLRPVEHLLGGRDPADVAEEMVRGKFQRFKHSLGSHGTSSNRAPELSIRIPDLPPGQDHPQAKIRDSKIKISRTELQGIFDAQIAKLFKLIDEQLTSLQNERSDESVSFIVLSGGLGSSPYLRKKMIDRYENAGGTEFSLIRRPRVLCAENPYIIPTRACPLSLLTYLLIGNSQLVVCNGLVLDRIQELRSPSKQPVIRERFCRASYGIVCRERYDPKKHINAIVVKDARDGQKWAQDRIEWLIKRVRPFLLFTLFSVPSPMSLWLIQASLIVLQGAPVSVKDGINRPFTIKFDKDRDQKSFSSRIVVSHLPRRQLPDSMASGIDISVGTQQAGSVKDICVVRSLLHEGDMKLKNRHWYQWKPRYWRARFDLKVLIGSADLRFEIWHGGARRNGDEDSIQVEFGERENPLAAAAEYEKDEVVEAIA</sequence>
<dbReference type="EMBL" id="AHHD01000191">
    <property type="protein sequence ID" value="EKG18589.1"/>
    <property type="molecule type" value="Genomic_DNA"/>
</dbReference>
<dbReference type="InterPro" id="IPR043129">
    <property type="entry name" value="ATPase_NBD"/>
</dbReference>